<dbReference type="PANTHER" id="PTHR46594">
    <property type="entry name" value="P-TYPE CATION-TRANSPORTING ATPASE"/>
    <property type="match status" value="1"/>
</dbReference>
<dbReference type="AlphaFoldDB" id="A0A1I7B230"/>
<reference evidence="17 18" key="1">
    <citation type="submission" date="2016-10" db="EMBL/GenBank/DDBJ databases">
        <authorList>
            <person name="de Groot N.N."/>
        </authorList>
    </citation>
    <scope>NUCLEOTIDE SEQUENCE [LARGE SCALE GENOMIC DNA]</scope>
    <source>
        <strain evidence="17 18">CGMCC 1.7005</strain>
    </source>
</reference>
<dbReference type="EMBL" id="FPAS01000004">
    <property type="protein sequence ID" value="SFT81208.1"/>
    <property type="molecule type" value="Genomic_DNA"/>
</dbReference>
<dbReference type="GO" id="GO:0015097">
    <property type="term" value="F:mercury ion transmembrane transporter activity"/>
    <property type="evidence" value="ECO:0007669"/>
    <property type="project" value="InterPro"/>
</dbReference>
<dbReference type="STRING" id="477690.SAMN05216474_2476"/>
<dbReference type="CDD" id="cd00371">
    <property type="entry name" value="HMA"/>
    <property type="match status" value="1"/>
</dbReference>
<comment type="similarity">
    <text evidence="2">Belongs to the MerT family.</text>
</comment>
<keyword evidence="9" id="KW-0479">Metal-binding</keyword>
<comment type="function">
    <text evidence="14">Involved in mercury resistance. Probably transfers a mercuric ion from the periplasmic Hg(2+)-binding protein MerP to the cytoplasmic mercuric reductase MerA.</text>
</comment>
<feature type="transmembrane region" description="Helical" evidence="15">
    <location>
        <begin position="90"/>
        <end position="112"/>
    </location>
</feature>
<dbReference type="Pfam" id="PF02411">
    <property type="entry name" value="MerT"/>
    <property type="match status" value="1"/>
</dbReference>
<evidence type="ECO:0000256" key="3">
    <source>
        <dbReference type="ARBA" id="ARBA00017053"/>
    </source>
</evidence>
<feature type="transmembrane region" description="Helical" evidence="15">
    <location>
        <begin position="46"/>
        <end position="63"/>
    </location>
</feature>
<evidence type="ECO:0000256" key="8">
    <source>
        <dbReference type="ARBA" id="ARBA00022692"/>
    </source>
</evidence>
<evidence type="ECO:0000256" key="5">
    <source>
        <dbReference type="ARBA" id="ARBA00022466"/>
    </source>
</evidence>
<organism evidence="17 18">
    <name type="scientific">Lishizhenia tianjinensis</name>
    <dbReference type="NCBI Taxonomy" id="477690"/>
    <lineage>
        <taxon>Bacteria</taxon>
        <taxon>Pseudomonadati</taxon>
        <taxon>Bacteroidota</taxon>
        <taxon>Flavobacteriia</taxon>
        <taxon>Flavobacteriales</taxon>
        <taxon>Crocinitomicaceae</taxon>
        <taxon>Lishizhenia</taxon>
    </lineage>
</organism>
<evidence type="ECO:0000256" key="1">
    <source>
        <dbReference type="ARBA" id="ARBA00004429"/>
    </source>
</evidence>
<keyword evidence="5" id="KW-0475">Mercuric resistance</keyword>
<evidence type="ECO:0000256" key="9">
    <source>
        <dbReference type="ARBA" id="ARBA00022723"/>
    </source>
</evidence>
<dbReference type="Gene3D" id="3.30.70.100">
    <property type="match status" value="1"/>
</dbReference>
<sequence length="197" mass="21791">MKSENKLAGLGVLTAISASLCCITPLLAMLAGTSGLASTFAWIEPLRPYLIGLTVFVLAFAWYQKLKPKKQTDCACDSNEKEPFIQTKKFLGIVTVFAVLMLAFPNYSHLFYSKSESTTIVTEQSQIKTTEFKIEGMTCSGCEEHVNQEVNKLRGIIHATVSYENGNASIEFDQTQTSIEEIEKAIEKTGYSVSHKE</sequence>
<dbReference type="GO" id="GO:0005886">
    <property type="term" value="C:plasma membrane"/>
    <property type="evidence" value="ECO:0007669"/>
    <property type="project" value="UniProtKB-SubCell"/>
</dbReference>
<accession>A0A1I7B230</accession>
<evidence type="ECO:0000256" key="4">
    <source>
        <dbReference type="ARBA" id="ARBA00022448"/>
    </source>
</evidence>
<feature type="domain" description="HMA" evidence="16">
    <location>
        <begin position="128"/>
        <end position="194"/>
    </location>
</feature>
<gene>
    <name evidence="17" type="ORF">SAMN05216474_2476</name>
</gene>
<keyword evidence="6" id="KW-1003">Cell membrane</keyword>
<feature type="transmembrane region" description="Helical" evidence="15">
    <location>
        <begin position="7"/>
        <end position="31"/>
    </location>
</feature>
<dbReference type="Gene3D" id="1.10.287.910">
    <property type="entry name" value="bacterial mercury transporter, merf"/>
    <property type="match status" value="1"/>
</dbReference>
<dbReference type="PROSITE" id="PS50846">
    <property type="entry name" value="HMA_2"/>
    <property type="match status" value="1"/>
</dbReference>
<dbReference type="SUPFAM" id="SSF55008">
    <property type="entry name" value="HMA, heavy metal-associated domain"/>
    <property type="match status" value="1"/>
</dbReference>
<dbReference type="OrthoDB" id="1493145at2"/>
<keyword evidence="12 15" id="KW-0472">Membrane</keyword>
<proteinExistence type="inferred from homology"/>
<evidence type="ECO:0000256" key="11">
    <source>
        <dbReference type="ARBA" id="ARBA00022989"/>
    </source>
</evidence>
<dbReference type="InterPro" id="IPR001802">
    <property type="entry name" value="MerP/CopZ"/>
</dbReference>
<dbReference type="InterPro" id="IPR036163">
    <property type="entry name" value="HMA_dom_sf"/>
</dbReference>
<dbReference type="PRINTS" id="PR00946">
    <property type="entry name" value="HGSCAVENGER"/>
</dbReference>
<evidence type="ECO:0000256" key="15">
    <source>
        <dbReference type="SAM" id="Phobius"/>
    </source>
</evidence>
<comment type="subcellular location">
    <subcellularLocation>
        <location evidence="1">Cell inner membrane</location>
        <topology evidence="1">Multi-pass membrane protein</topology>
    </subcellularLocation>
</comment>
<dbReference type="PANTHER" id="PTHR46594:SF4">
    <property type="entry name" value="P-TYPE CATION-TRANSPORTING ATPASE"/>
    <property type="match status" value="1"/>
</dbReference>
<evidence type="ECO:0000256" key="13">
    <source>
        <dbReference type="ARBA" id="ARBA00030934"/>
    </source>
</evidence>
<dbReference type="NCBIfam" id="NF033556">
    <property type="entry name" value="MerTP_fusion"/>
    <property type="match status" value="1"/>
</dbReference>
<dbReference type="InterPro" id="IPR006121">
    <property type="entry name" value="HMA_dom"/>
</dbReference>
<keyword evidence="18" id="KW-1185">Reference proteome</keyword>
<keyword evidence="4" id="KW-0813">Transport</keyword>
<dbReference type="InterPro" id="IPR017969">
    <property type="entry name" value="Heavy-metal-associated_CS"/>
</dbReference>
<evidence type="ECO:0000256" key="7">
    <source>
        <dbReference type="ARBA" id="ARBA00022519"/>
    </source>
</evidence>
<keyword evidence="10" id="KW-0476">Mercury</keyword>
<evidence type="ECO:0000313" key="18">
    <source>
        <dbReference type="Proteomes" id="UP000236454"/>
    </source>
</evidence>
<evidence type="ECO:0000256" key="10">
    <source>
        <dbReference type="ARBA" id="ARBA00022914"/>
    </source>
</evidence>
<dbReference type="Pfam" id="PF00403">
    <property type="entry name" value="HMA"/>
    <property type="match status" value="1"/>
</dbReference>
<evidence type="ECO:0000256" key="6">
    <source>
        <dbReference type="ARBA" id="ARBA00022475"/>
    </source>
</evidence>
<dbReference type="PROSITE" id="PS01047">
    <property type="entry name" value="HMA_1"/>
    <property type="match status" value="1"/>
</dbReference>
<dbReference type="RefSeq" id="WP_090250987.1">
    <property type="nucleotide sequence ID" value="NZ_FPAS01000004.1"/>
</dbReference>
<dbReference type="Proteomes" id="UP000236454">
    <property type="component" value="Unassembled WGS sequence"/>
</dbReference>
<keyword evidence="7" id="KW-0997">Cell inner membrane</keyword>
<evidence type="ECO:0000256" key="14">
    <source>
        <dbReference type="ARBA" id="ARBA00045720"/>
    </source>
</evidence>
<protein>
    <recommendedName>
        <fullName evidence="3">Mercuric transport protein MerT</fullName>
    </recommendedName>
    <alternativeName>
        <fullName evidence="13">Mercury ion transport protein</fullName>
    </alternativeName>
</protein>
<evidence type="ECO:0000259" key="16">
    <source>
        <dbReference type="PROSITE" id="PS50846"/>
    </source>
</evidence>
<keyword evidence="8 15" id="KW-0812">Transmembrane</keyword>
<evidence type="ECO:0000256" key="2">
    <source>
        <dbReference type="ARBA" id="ARBA00008224"/>
    </source>
</evidence>
<name>A0A1I7B230_9FLAO</name>
<evidence type="ECO:0000313" key="17">
    <source>
        <dbReference type="EMBL" id="SFT81208.1"/>
    </source>
</evidence>
<evidence type="ECO:0000256" key="12">
    <source>
        <dbReference type="ARBA" id="ARBA00023136"/>
    </source>
</evidence>
<dbReference type="InterPro" id="IPR003457">
    <property type="entry name" value="Transprt_MerT"/>
</dbReference>
<dbReference type="GO" id="GO:0046872">
    <property type="term" value="F:metal ion binding"/>
    <property type="evidence" value="ECO:0007669"/>
    <property type="project" value="UniProtKB-KW"/>
</dbReference>
<keyword evidence="11 15" id="KW-1133">Transmembrane helix</keyword>
<dbReference type="FunFam" id="3.30.70.100:FF:000005">
    <property type="entry name" value="Copper-exporting P-type ATPase A"/>
    <property type="match status" value="1"/>
</dbReference>